<feature type="transmembrane region" description="Helical" evidence="1">
    <location>
        <begin position="142"/>
        <end position="161"/>
    </location>
</feature>
<sequence length="655" mass="74458">MPCAVVKTTLRLELLAPSTTHNMDTFRPSNPRKADLCRQRLLVRALPLIQVDGLDTVLPSKYWQGITPKYRRWLRIGLLLLAFISWVMTGIQFMLCIWRVLALDMMMKPLETTPGDLIRSAVGAVCALMFYGTFVLFSQRDLLWALVTSFDFIFPSIQILLLDLCFCDLVGWQLDQTIMGFTYIVWSHWALILDGLTPNIKRDVLGFSKRYAIPVSASVVLSGLGLLGLTLYVSPGTLHNRVLWEHTVASKRIISIRTQTILLGRIFTIVFWCSRQTVLLFLRKEDELQSLFFNSLYWVCLGFVFRDTRVLMCVYGWLHLQVITVVDANLRFMRETVLSAWIGTPGILILATLAAFDKFPDQKESPIVLFVQALGDATDALSLTATTLFIFLFKIVVLKRRSVIPASLQSSSSISSMGREAARPHREIERWFDILLGVVAFLGTVVFCGGCMALCQRDLLRILLRSFDFVFSWVQITLFGICLCDMVEWYADRTLVIGSWVVWFHWVLSLDALTPVVRYKVLGFSRRLITPILMLVVVACVGGFYRVAFLSISGFENRVIWEYNISTTQTIEVQTEELFLGRVSFILLRCSRQLYVLFMRGVNELFVLHGRVDLATTRTSVMASFSRIIKVFPVLKSTKRSKAKRGGWLGNSGGL</sequence>
<keyword evidence="3" id="KW-1185">Reference proteome</keyword>
<feature type="transmembrane region" description="Helical" evidence="1">
    <location>
        <begin position="181"/>
        <end position="200"/>
    </location>
</feature>
<keyword evidence="1" id="KW-1133">Transmembrane helix</keyword>
<dbReference type="OrthoDB" id="99715at2759"/>
<feature type="transmembrane region" description="Helical" evidence="1">
    <location>
        <begin position="212"/>
        <end position="233"/>
    </location>
</feature>
<feature type="transmembrane region" description="Helical" evidence="1">
    <location>
        <begin position="467"/>
        <end position="491"/>
    </location>
</feature>
<feature type="transmembrane region" description="Helical" evidence="1">
    <location>
        <begin position="368"/>
        <end position="393"/>
    </location>
</feature>
<evidence type="ECO:0000313" key="2">
    <source>
        <dbReference type="EMBL" id="TMW55511.1"/>
    </source>
</evidence>
<dbReference type="Proteomes" id="UP000794436">
    <property type="component" value="Unassembled WGS sequence"/>
</dbReference>
<reference evidence="2" key="1">
    <citation type="submission" date="2019-03" db="EMBL/GenBank/DDBJ databases">
        <title>Long read genome sequence of the mycoparasitic Pythium oligandrum ATCC 38472 isolated from sugarbeet rhizosphere.</title>
        <authorList>
            <person name="Gaulin E."/>
        </authorList>
    </citation>
    <scope>NUCLEOTIDE SEQUENCE</scope>
    <source>
        <strain evidence="2">ATCC 38472_TT</strain>
    </source>
</reference>
<feature type="transmembrane region" description="Helical" evidence="1">
    <location>
        <begin position="78"/>
        <end position="101"/>
    </location>
</feature>
<name>A0A8K1C300_PYTOL</name>
<proteinExistence type="predicted"/>
<feature type="transmembrane region" description="Helical" evidence="1">
    <location>
        <begin position="117"/>
        <end position="137"/>
    </location>
</feature>
<accession>A0A8K1C300</accession>
<keyword evidence="1" id="KW-0472">Membrane</keyword>
<feature type="transmembrane region" description="Helical" evidence="1">
    <location>
        <begin position="497"/>
        <end position="516"/>
    </location>
</feature>
<evidence type="ECO:0000256" key="1">
    <source>
        <dbReference type="SAM" id="Phobius"/>
    </source>
</evidence>
<gene>
    <name evidence="2" type="ORF">Poli38472_010393</name>
</gene>
<dbReference type="EMBL" id="SPLM01000147">
    <property type="protein sequence ID" value="TMW55511.1"/>
    <property type="molecule type" value="Genomic_DNA"/>
</dbReference>
<feature type="transmembrane region" description="Helical" evidence="1">
    <location>
        <begin position="434"/>
        <end position="455"/>
    </location>
</feature>
<evidence type="ECO:0000313" key="3">
    <source>
        <dbReference type="Proteomes" id="UP000794436"/>
    </source>
</evidence>
<dbReference type="AlphaFoldDB" id="A0A8K1C300"/>
<feature type="transmembrane region" description="Helical" evidence="1">
    <location>
        <begin position="528"/>
        <end position="548"/>
    </location>
</feature>
<protein>
    <submittedName>
        <fullName evidence="2">Uncharacterized protein</fullName>
    </submittedName>
</protein>
<feature type="transmembrane region" description="Helical" evidence="1">
    <location>
        <begin position="338"/>
        <end position="356"/>
    </location>
</feature>
<keyword evidence="1" id="KW-0812">Transmembrane</keyword>
<comment type="caution">
    <text evidence="2">The sequence shown here is derived from an EMBL/GenBank/DDBJ whole genome shotgun (WGS) entry which is preliminary data.</text>
</comment>
<organism evidence="2 3">
    <name type="scientific">Pythium oligandrum</name>
    <name type="common">Mycoparasitic fungus</name>
    <dbReference type="NCBI Taxonomy" id="41045"/>
    <lineage>
        <taxon>Eukaryota</taxon>
        <taxon>Sar</taxon>
        <taxon>Stramenopiles</taxon>
        <taxon>Oomycota</taxon>
        <taxon>Peronosporomycetes</taxon>
        <taxon>Pythiales</taxon>
        <taxon>Pythiaceae</taxon>
        <taxon>Pythium</taxon>
    </lineage>
</organism>